<dbReference type="AlphaFoldDB" id="A0A4P6K221"/>
<name>A0A4P6K221_KTERU</name>
<keyword evidence="1" id="KW-0472">Membrane</keyword>
<proteinExistence type="predicted"/>
<reference evidence="2 3" key="1">
    <citation type="submission" date="2019-01" db="EMBL/GenBank/DDBJ databases">
        <title>Ktedonosporobacter rubrisoli SCAWS-G2.</title>
        <authorList>
            <person name="Huang Y."/>
            <person name="Yan B."/>
        </authorList>
    </citation>
    <scope>NUCLEOTIDE SEQUENCE [LARGE SCALE GENOMIC DNA]</scope>
    <source>
        <strain evidence="2 3">SCAWS-G2</strain>
    </source>
</reference>
<protein>
    <recommendedName>
        <fullName evidence="4">VCBS repeat-containing protein</fullName>
    </recommendedName>
</protein>
<keyword evidence="3" id="KW-1185">Reference proteome</keyword>
<evidence type="ECO:0008006" key="4">
    <source>
        <dbReference type="Google" id="ProtNLM"/>
    </source>
</evidence>
<dbReference type="KEGG" id="kbs:EPA93_42225"/>
<gene>
    <name evidence="2" type="ORF">EPA93_42225</name>
</gene>
<dbReference type="OrthoDB" id="149925at2"/>
<accession>A0A4P6K221</accession>
<dbReference type="RefSeq" id="WP_129893316.1">
    <property type="nucleotide sequence ID" value="NZ_CP035758.1"/>
</dbReference>
<organism evidence="2 3">
    <name type="scientific">Ktedonosporobacter rubrisoli</name>
    <dbReference type="NCBI Taxonomy" id="2509675"/>
    <lineage>
        <taxon>Bacteria</taxon>
        <taxon>Bacillati</taxon>
        <taxon>Chloroflexota</taxon>
        <taxon>Ktedonobacteria</taxon>
        <taxon>Ktedonobacterales</taxon>
        <taxon>Ktedonosporobacteraceae</taxon>
        <taxon>Ktedonosporobacter</taxon>
    </lineage>
</organism>
<sequence>MKPPREQHGVPSRFSRCVPVVDLDTPAATHEVGHYVGVHPEDQPYSTGDMVQHRQQRQYSPVQSDALSVIDLEDEPRMRTSVRRYHTQQIGVQSAPRTMIRVHHHPVPARATRIQSTSQTLPHSSLYVTRAHFPLHWLFYAGIALMFMLIGWIGLGLLTSWWQGVQDDWQYGHPRTFQIDAVVGHHDSTRSPSHFTVWNLKGRLVIVEFPAGDVTHATICVGPVLTGVGQDQIPATLQFKDVNHDGKPDMIVSVRELRYVFINENGSFRPLKPGEAVQMEKG</sequence>
<feature type="transmembrane region" description="Helical" evidence="1">
    <location>
        <begin position="137"/>
        <end position="162"/>
    </location>
</feature>
<keyword evidence="1" id="KW-1133">Transmembrane helix</keyword>
<evidence type="ECO:0000256" key="1">
    <source>
        <dbReference type="SAM" id="Phobius"/>
    </source>
</evidence>
<dbReference type="EMBL" id="CP035758">
    <property type="protein sequence ID" value="QBD82247.1"/>
    <property type="molecule type" value="Genomic_DNA"/>
</dbReference>
<dbReference type="Proteomes" id="UP000290365">
    <property type="component" value="Chromosome"/>
</dbReference>
<keyword evidence="1" id="KW-0812">Transmembrane</keyword>
<evidence type="ECO:0000313" key="2">
    <source>
        <dbReference type="EMBL" id="QBD82247.1"/>
    </source>
</evidence>
<evidence type="ECO:0000313" key="3">
    <source>
        <dbReference type="Proteomes" id="UP000290365"/>
    </source>
</evidence>